<name>A0ABQ8UQ98_9EUKA</name>
<evidence type="ECO:0000313" key="2">
    <source>
        <dbReference type="EMBL" id="KAJ4461337.1"/>
    </source>
</evidence>
<dbReference type="Proteomes" id="UP001141327">
    <property type="component" value="Unassembled WGS sequence"/>
</dbReference>
<dbReference type="Pfam" id="PF09737">
    <property type="entry name" value="Det1"/>
    <property type="match status" value="1"/>
</dbReference>
<keyword evidence="3" id="KW-1185">Reference proteome</keyword>
<feature type="region of interest" description="Disordered" evidence="1">
    <location>
        <begin position="1"/>
        <end position="152"/>
    </location>
</feature>
<reference evidence="2" key="1">
    <citation type="journal article" date="2022" name="bioRxiv">
        <title>Genomics of Preaxostyla Flagellates Illuminates Evolutionary Transitions and the Path Towards Mitochondrial Loss.</title>
        <authorList>
            <person name="Novak L.V.F."/>
            <person name="Treitli S.C."/>
            <person name="Pyrih J."/>
            <person name="Halakuc P."/>
            <person name="Pipaliya S.V."/>
            <person name="Vacek V."/>
            <person name="Brzon O."/>
            <person name="Soukal P."/>
            <person name="Eme L."/>
            <person name="Dacks J.B."/>
            <person name="Karnkowska A."/>
            <person name="Elias M."/>
            <person name="Hampl V."/>
        </authorList>
    </citation>
    <scope>NUCLEOTIDE SEQUENCE</scope>
    <source>
        <strain evidence="2">RCP-MX</strain>
    </source>
</reference>
<accession>A0ABQ8UQ98</accession>
<dbReference type="InterPro" id="IPR019138">
    <property type="entry name" value="De-etiolated_protein_1_Det1"/>
</dbReference>
<comment type="caution">
    <text evidence="2">The sequence shown here is derived from an EMBL/GenBank/DDBJ whole genome shotgun (WGS) entry which is preliminary data.</text>
</comment>
<organism evidence="2 3">
    <name type="scientific">Paratrimastix pyriformis</name>
    <dbReference type="NCBI Taxonomy" id="342808"/>
    <lineage>
        <taxon>Eukaryota</taxon>
        <taxon>Metamonada</taxon>
        <taxon>Preaxostyla</taxon>
        <taxon>Paratrimastigidae</taxon>
        <taxon>Paratrimastix</taxon>
    </lineage>
</organism>
<protein>
    <submittedName>
        <fullName evidence="2">De-etiolated protein 1 Det1</fullName>
    </submittedName>
</protein>
<gene>
    <name evidence="2" type="ORF">PAPYR_2389</name>
</gene>
<dbReference type="PANTHER" id="PTHR13374:SF3">
    <property type="entry name" value="DET1 HOMOLOG"/>
    <property type="match status" value="1"/>
</dbReference>
<sequence length="422" mass="45031">MATAAATGPTGSGTPAEAGPPTSSPAALPPILISPRAVRHVGLGTALPARPDSPGLVPEPDDEPDSPPDPRQQGGGPLCAIGSRESRCLWRRQPAPAPAPSSASGGPTGPAPIAARGHLPTPPPPPGTPEGSLEELLRGGLDDEDLPPSPGPLAALQHRLLAYFARQSAASPTQGGLYASMYPFLANMLLVRFQFLGPDRLLVKFAMPTDHLPTLPQTRCLLAVYDLAEHIFVAVHSDLSPELLRLTERSPDELYGVDSPVAVGPSALPRCWRPLALASPADDYQARSHQERLVRAMADSARCRENPALLTRLQLAWLPAPAQLAMHSPYLDRALFGYDPHLAGPLEAPKPFATRVRFSHLPEGTLAFELFIQPPDRGEPDEKAPSRRTVAYHFNPVFPIVISVVHLGPRSYATNLHLWAPG</sequence>
<feature type="compositionally biased region" description="Low complexity" evidence="1">
    <location>
        <begin position="1"/>
        <end position="21"/>
    </location>
</feature>
<evidence type="ECO:0000256" key="1">
    <source>
        <dbReference type="SAM" id="MobiDB-lite"/>
    </source>
</evidence>
<proteinExistence type="predicted"/>
<dbReference type="PANTHER" id="PTHR13374">
    <property type="entry name" value="DET1 HOMOLOG DE-ETIOLATED-1 HOMOLOG"/>
    <property type="match status" value="1"/>
</dbReference>
<dbReference type="EMBL" id="JAPMOS010000008">
    <property type="protein sequence ID" value="KAJ4461337.1"/>
    <property type="molecule type" value="Genomic_DNA"/>
</dbReference>
<feature type="compositionally biased region" description="Low complexity" evidence="1">
    <location>
        <begin position="100"/>
        <end position="115"/>
    </location>
</feature>
<evidence type="ECO:0000313" key="3">
    <source>
        <dbReference type="Proteomes" id="UP001141327"/>
    </source>
</evidence>